<evidence type="ECO:0000313" key="2">
    <source>
        <dbReference type="EMBL" id="SHK33466.1"/>
    </source>
</evidence>
<dbReference type="RefSeq" id="WP_073290604.1">
    <property type="nucleotide sequence ID" value="NZ_FRAV01000003.1"/>
</dbReference>
<feature type="transmembrane region" description="Helical" evidence="1">
    <location>
        <begin position="103"/>
        <end position="121"/>
    </location>
</feature>
<accession>A0A1M6RM05</accession>
<evidence type="ECO:0000313" key="3">
    <source>
        <dbReference type="Proteomes" id="UP000184364"/>
    </source>
</evidence>
<protein>
    <recommendedName>
        <fullName evidence="4">DUF1097 domain-containing protein</fullName>
    </recommendedName>
</protein>
<name>A0A1M6RM05_9FLAO</name>
<dbReference type="InterPro" id="IPR009476">
    <property type="entry name" value="DUF1097"/>
</dbReference>
<feature type="transmembrane region" description="Helical" evidence="1">
    <location>
        <begin position="75"/>
        <end position="96"/>
    </location>
</feature>
<dbReference type="Pfam" id="PF06496">
    <property type="entry name" value="DUF1097"/>
    <property type="match status" value="1"/>
</dbReference>
<evidence type="ECO:0000256" key="1">
    <source>
        <dbReference type="SAM" id="Phobius"/>
    </source>
</evidence>
<reference evidence="3" key="1">
    <citation type="submission" date="2016-11" db="EMBL/GenBank/DDBJ databases">
        <authorList>
            <person name="Varghese N."/>
            <person name="Submissions S."/>
        </authorList>
    </citation>
    <scope>NUCLEOTIDE SEQUENCE [LARGE SCALE GENOMIC DNA]</scope>
    <source>
        <strain evidence="3">DSM 26899</strain>
    </source>
</reference>
<feature type="transmembrane region" description="Helical" evidence="1">
    <location>
        <begin position="127"/>
        <end position="147"/>
    </location>
</feature>
<dbReference type="AlphaFoldDB" id="A0A1M6RM05"/>
<dbReference type="OrthoDB" id="8396882at2"/>
<keyword evidence="1" id="KW-0472">Membrane</keyword>
<keyword evidence="3" id="KW-1185">Reference proteome</keyword>
<gene>
    <name evidence="2" type="ORF">SAMN05444267_100332</name>
</gene>
<keyword evidence="1" id="KW-0812">Transmembrane</keyword>
<keyword evidence="1" id="KW-1133">Transmembrane helix</keyword>
<evidence type="ECO:0008006" key="4">
    <source>
        <dbReference type="Google" id="ProtNLM"/>
    </source>
</evidence>
<dbReference type="Proteomes" id="UP000184364">
    <property type="component" value="Unassembled WGS sequence"/>
</dbReference>
<dbReference type="STRING" id="1302687.SAMN05444267_100332"/>
<feature type="transmembrane region" description="Helical" evidence="1">
    <location>
        <begin position="27"/>
        <end position="42"/>
    </location>
</feature>
<proteinExistence type="predicted"/>
<organism evidence="2 3">
    <name type="scientific">Chryseobacterium polytrichastri</name>
    <dbReference type="NCBI Taxonomy" id="1302687"/>
    <lineage>
        <taxon>Bacteria</taxon>
        <taxon>Pseudomonadati</taxon>
        <taxon>Bacteroidota</taxon>
        <taxon>Flavobacteriia</taxon>
        <taxon>Flavobacteriales</taxon>
        <taxon>Weeksellaceae</taxon>
        <taxon>Chryseobacterium group</taxon>
        <taxon>Chryseobacterium</taxon>
    </lineage>
</organism>
<dbReference type="EMBL" id="FRAV01000003">
    <property type="protein sequence ID" value="SHK33466.1"/>
    <property type="molecule type" value="Genomic_DNA"/>
</dbReference>
<sequence>MKTLPIAIAFGLFGAIAVTVSFSQQWPTWVMFIAWVSFYIFGKKWQSSLWAFLQIVLGICMAVLIQVTAGLLSQLIGQFGFPLSVFLYIGSLAYFAKTKKLNNIPAWFLGLIILFGIHPPLEPLPILKLLIPIISGFVFAWMNNWVVEKIHTRQMSQSSVQ</sequence>
<feature type="transmembrane region" description="Helical" evidence="1">
    <location>
        <begin position="49"/>
        <end position="69"/>
    </location>
</feature>